<protein>
    <submittedName>
        <fullName evidence="1">Uncharacterized protein</fullName>
    </submittedName>
</protein>
<organism evidence="1 2">
    <name type="scientific">Candidatus Accumulibacter phosphatis</name>
    <dbReference type="NCBI Taxonomy" id="327160"/>
    <lineage>
        <taxon>Bacteria</taxon>
        <taxon>Pseudomonadati</taxon>
        <taxon>Pseudomonadota</taxon>
        <taxon>Betaproteobacteria</taxon>
        <taxon>Candidatus Accumulibacter</taxon>
    </lineage>
</organism>
<keyword evidence="2" id="KW-1185">Reference proteome</keyword>
<reference evidence="1 2" key="1">
    <citation type="submission" date="2019-04" db="EMBL/GenBank/DDBJ databases">
        <title>A novel phosphate-accumulating bacterium identified in bioreactor for phosphate removal from wastewater.</title>
        <authorList>
            <person name="Kotlyarov R.Y."/>
            <person name="Beletsky A.V."/>
            <person name="Kallistova A.Y."/>
            <person name="Dorofeev A.G."/>
            <person name="Nikolaev Y.Y."/>
            <person name="Pimenov N.V."/>
            <person name="Ravin N.V."/>
            <person name="Mardanov A.V."/>
        </authorList>
    </citation>
    <scope>NUCLEOTIDE SEQUENCE [LARGE SCALE GENOMIC DNA]</scope>
    <source>
        <strain evidence="1 2">Bin19</strain>
    </source>
</reference>
<comment type="caution">
    <text evidence="1">The sequence shown here is derived from an EMBL/GenBank/DDBJ whole genome shotgun (WGS) entry which is preliminary data.</text>
</comment>
<proteinExistence type="predicted"/>
<dbReference type="AlphaFoldDB" id="A0A5S4EHS9"/>
<accession>A0A5S4EHS9</accession>
<name>A0A5S4EHS9_9PROT</name>
<dbReference type="Proteomes" id="UP000306324">
    <property type="component" value="Unassembled WGS sequence"/>
</dbReference>
<dbReference type="RefSeq" id="WP_171047466.1">
    <property type="nucleotide sequence ID" value="NZ_SWAD01000158.1"/>
</dbReference>
<evidence type="ECO:0000313" key="2">
    <source>
        <dbReference type="Proteomes" id="UP000306324"/>
    </source>
</evidence>
<dbReference type="EMBL" id="SWAD01000158">
    <property type="protein sequence ID" value="TMQ74725.1"/>
    <property type="molecule type" value="Genomic_DNA"/>
</dbReference>
<evidence type="ECO:0000313" key="1">
    <source>
        <dbReference type="EMBL" id="TMQ74725.1"/>
    </source>
</evidence>
<sequence length="62" mass="6856">MMQLTDALPVDETTIHRNAELAIRYQPAKWDALIAAAAMLAGCDTRYPEELRNGQGLSPIRS</sequence>
<gene>
    <name evidence="1" type="ORF">ACCUM_3443</name>
</gene>